<evidence type="ECO:0000256" key="6">
    <source>
        <dbReference type="ARBA" id="ARBA00038076"/>
    </source>
</evidence>
<dbReference type="RefSeq" id="WP_077412971.1">
    <property type="nucleotide sequence ID" value="NZ_JBHRTS010000006.1"/>
</dbReference>
<keyword evidence="2" id="KW-1003">Cell membrane</keyword>
<accession>A0ABV7JAD2</accession>
<protein>
    <submittedName>
        <fullName evidence="10">ABC transporter permease</fullName>
    </submittedName>
</protein>
<feature type="transmembrane region" description="Helical" evidence="7">
    <location>
        <begin position="742"/>
        <end position="764"/>
    </location>
</feature>
<evidence type="ECO:0000256" key="2">
    <source>
        <dbReference type="ARBA" id="ARBA00022475"/>
    </source>
</evidence>
<dbReference type="Pfam" id="PF02687">
    <property type="entry name" value="FtsX"/>
    <property type="match status" value="2"/>
</dbReference>
<keyword evidence="4 7" id="KW-1133">Transmembrane helix</keyword>
<evidence type="ECO:0000313" key="11">
    <source>
        <dbReference type="Proteomes" id="UP001595533"/>
    </source>
</evidence>
<feature type="domain" description="ABC3 transporter permease C-terminal" evidence="8">
    <location>
        <begin position="273"/>
        <end position="390"/>
    </location>
</feature>
<keyword evidence="3 7" id="KW-0812">Transmembrane</keyword>
<proteinExistence type="inferred from homology"/>
<feature type="transmembrane region" description="Helical" evidence="7">
    <location>
        <begin position="21"/>
        <end position="41"/>
    </location>
</feature>
<feature type="transmembrane region" description="Helical" evidence="7">
    <location>
        <begin position="312"/>
        <end position="338"/>
    </location>
</feature>
<dbReference type="PANTHER" id="PTHR30572">
    <property type="entry name" value="MEMBRANE COMPONENT OF TRANSPORTER-RELATED"/>
    <property type="match status" value="1"/>
</dbReference>
<feature type="transmembrane region" description="Helical" evidence="7">
    <location>
        <begin position="682"/>
        <end position="705"/>
    </location>
</feature>
<evidence type="ECO:0000256" key="5">
    <source>
        <dbReference type="ARBA" id="ARBA00023136"/>
    </source>
</evidence>
<evidence type="ECO:0000256" key="3">
    <source>
        <dbReference type="ARBA" id="ARBA00022692"/>
    </source>
</evidence>
<dbReference type="InterPro" id="IPR050250">
    <property type="entry name" value="Macrolide_Exporter_MacB"/>
</dbReference>
<dbReference type="InterPro" id="IPR025857">
    <property type="entry name" value="MacB_PCD"/>
</dbReference>
<reference evidence="11" key="1">
    <citation type="journal article" date="2019" name="Int. J. Syst. Evol. Microbiol.">
        <title>The Global Catalogue of Microorganisms (GCM) 10K type strain sequencing project: providing services to taxonomists for standard genome sequencing and annotation.</title>
        <authorList>
            <consortium name="The Broad Institute Genomics Platform"/>
            <consortium name="The Broad Institute Genome Sequencing Center for Infectious Disease"/>
            <person name="Wu L."/>
            <person name="Ma J."/>
        </authorList>
    </citation>
    <scope>NUCLEOTIDE SEQUENCE [LARGE SCALE GENOMIC DNA]</scope>
    <source>
        <strain evidence="11">KCTC 42953</strain>
    </source>
</reference>
<feature type="transmembrane region" description="Helical" evidence="7">
    <location>
        <begin position="267"/>
        <end position="291"/>
    </location>
</feature>
<feature type="transmembrane region" description="Helical" evidence="7">
    <location>
        <begin position="358"/>
        <end position="382"/>
    </location>
</feature>
<organism evidence="10 11">
    <name type="scientific">Marinicella sediminis</name>
    <dbReference type="NCBI Taxonomy" id="1792834"/>
    <lineage>
        <taxon>Bacteria</taxon>
        <taxon>Pseudomonadati</taxon>
        <taxon>Pseudomonadota</taxon>
        <taxon>Gammaproteobacteria</taxon>
        <taxon>Lysobacterales</taxon>
        <taxon>Marinicellaceae</taxon>
        <taxon>Marinicella</taxon>
    </lineage>
</organism>
<feature type="transmembrane region" description="Helical" evidence="7">
    <location>
        <begin position="770"/>
        <end position="792"/>
    </location>
</feature>
<name>A0ABV7JAD2_9GAMM</name>
<comment type="subcellular location">
    <subcellularLocation>
        <location evidence="1">Cell membrane</location>
        <topology evidence="1">Multi-pass membrane protein</topology>
    </subcellularLocation>
</comment>
<evidence type="ECO:0000259" key="8">
    <source>
        <dbReference type="Pfam" id="PF02687"/>
    </source>
</evidence>
<feature type="domain" description="ABC3 transporter permease C-terminal" evidence="8">
    <location>
        <begin position="689"/>
        <end position="802"/>
    </location>
</feature>
<comment type="caution">
    <text evidence="10">The sequence shown here is derived from an EMBL/GenBank/DDBJ whole genome shotgun (WGS) entry which is preliminary data.</text>
</comment>
<dbReference type="InterPro" id="IPR003838">
    <property type="entry name" value="ABC3_permease_C"/>
</dbReference>
<comment type="similarity">
    <text evidence="6">Belongs to the ABC-4 integral membrane protein family.</text>
</comment>
<sequence length="809" mass="87890">MVLSDIKYTLRLLLKKPGFSLLTILVMATGIGLSVYMFSFLNTMLFKDLPFENGSKIVQISASEGGFKTGDQLNLSDYHEISTNLQGLTEFGGYTSKSVNVSGRDGVRRYSATLAEPNIFQVTRTKPALGRGFNDVENQPNSEAVVVISHDLWENRFAGADSVIGESLKINGTPHQIIGVMPKGYSFPVRAELWLPLKQNRSTVNRNQAEHVYGLARLDDSASVEQINLDINTVMQRLSERYPKTNTGISAYVDTFQMAVVGDGLTVVYSMHIVAILILILASVNVANLMLARAIERSKETAIRVALGAPKYRLVGQLMLESVLICLVAGLAALGLISLGLSLTESATASFSIDKPPFWWVFGIDGFTILLLVMFVVLTVVLTGLIPALKNTGGDFNAVLRDGTRGATSKKTGRINKLLVIGEIFISMAVLIAAAVISFATYKATEADYGADTSGKLVSDLILTESKYATDEQKVQFVQSLEANLKNRPEIDGVMISSALPGNYSDRKNIALENREYSDTDNTSYPRVNYITATVGTLQNLGVSLLQGRYFDSSDKGLGKNSVVVTESFVARHFKDEDPLGQRVRVVESDDSQPNWLQIVGVVEHTIQGSPVDDVGKPPTMFRPYSQDPGTQLNIAMGMQAGEKQVTDALRQVMLSLDPDLPAFSIETYDETVSRNIAPLRFGSAIFLIFGIAAVVLSASGIYGVMSNTVNAKAQEIGVKKALGASDDRITRELLWLGFKHLLWGGIPGLLVGCAMGFGMSQLFGIDGSSLLIIAVCLVLIISTAVMFATYWPTRKVVRLEPADILRGE</sequence>
<keyword evidence="5 7" id="KW-0472">Membrane</keyword>
<dbReference type="Pfam" id="PF12704">
    <property type="entry name" value="MacB_PCD"/>
    <property type="match status" value="2"/>
</dbReference>
<evidence type="ECO:0000259" key="9">
    <source>
        <dbReference type="Pfam" id="PF12704"/>
    </source>
</evidence>
<evidence type="ECO:0000256" key="7">
    <source>
        <dbReference type="SAM" id="Phobius"/>
    </source>
</evidence>
<feature type="domain" description="MacB-like periplasmic core" evidence="9">
    <location>
        <begin position="496"/>
        <end position="628"/>
    </location>
</feature>
<feature type="domain" description="MacB-like periplasmic core" evidence="9">
    <location>
        <begin position="20"/>
        <end position="232"/>
    </location>
</feature>
<feature type="transmembrane region" description="Helical" evidence="7">
    <location>
        <begin position="418"/>
        <end position="442"/>
    </location>
</feature>
<keyword evidence="11" id="KW-1185">Reference proteome</keyword>
<evidence type="ECO:0000256" key="4">
    <source>
        <dbReference type="ARBA" id="ARBA00022989"/>
    </source>
</evidence>
<dbReference type="EMBL" id="JBHRTS010000006">
    <property type="protein sequence ID" value="MFC3195079.1"/>
    <property type="molecule type" value="Genomic_DNA"/>
</dbReference>
<dbReference type="PANTHER" id="PTHR30572:SF4">
    <property type="entry name" value="ABC TRANSPORTER PERMEASE YTRF"/>
    <property type="match status" value="1"/>
</dbReference>
<gene>
    <name evidence="10" type="ORF">ACFODZ_12575</name>
</gene>
<evidence type="ECO:0000313" key="10">
    <source>
        <dbReference type="EMBL" id="MFC3195079.1"/>
    </source>
</evidence>
<dbReference type="Proteomes" id="UP001595533">
    <property type="component" value="Unassembled WGS sequence"/>
</dbReference>
<evidence type="ECO:0000256" key="1">
    <source>
        <dbReference type="ARBA" id="ARBA00004651"/>
    </source>
</evidence>